<dbReference type="GO" id="GO:0006950">
    <property type="term" value="P:response to stress"/>
    <property type="evidence" value="ECO:0007669"/>
    <property type="project" value="TreeGrafter"/>
</dbReference>
<dbReference type="InterPro" id="IPR000835">
    <property type="entry name" value="HTH_MarR-typ"/>
</dbReference>
<evidence type="ECO:0000256" key="1">
    <source>
        <dbReference type="ARBA" id="ARBA00023015"/>
    </source>
</evidence>
<feature type="domain" description="HTH marR-type" evidence="4">
    <location>
        <begin position="10"/>
        <end position="142"/>
    </location>
</feature>
<name>A0A2N3V8X4_9NOCA</name>
<dbReference type="Proteomes" id="UP000233766">
    <property type="component" value="Unassembled WGS sequence"/>
</dbReference>
<dbReference type="SUPFAM" id="SSF46785">
    <property type="entry name" value="Winged helix' DNA-binding domain"/>
    <property type="match status" value="1"/>
</dbReference>
<sequence length="145" mass="15781">MQSVSIISGYSTLHGALRSAERNWVGRLESALSADNLTADHWAILSQLSTDDGMTMSELAAQARLAPSSATRHADNLAERGLIFRVAATDDRRRILIGLSSLGAKLAARIRAQERLAEEELRARLGIRRYGELLAALAVVAERDD</sequence>
<dbReference type="InterPro" id="IPR023187">
    <property type="entry name" value="Tscrpt_reg_MarR-type_CS"/>
</dbReference>
<evidence type="ECO:0000256" key="2">
    <source>
        <dbReference type="ARBA" id="ARBA00023125"/>
    </source>
</evidence>
<dbReference type="PROSITE" id="PS01117">
    <property type="entry name" value="HTH_MARR_1"/>
    <property type="match status" value="1"/>
</dbReference>
<dbReference type="GeneID" id="97471394"/>
<dbReference type="InterPro" id="IPR039422">
    <property type="entry name" value="MarR/SlyA-like"/>
</dbReference>
<dbReference type="PANTHER" id="PTHR33164:SF43">
    <property type="entry name" value="HTH-TYPE TRANSCRIPTIONAL REPRESSOR YETL"/>
    <property type="match status" value="1"/>
</dbReference>
<organism evidence="5 6">
    <name type="scientific">Nocardia fluminea</name>
    <dbReference type="NCBI Taxonomy" id="134984"/>
    <lineage>
        <taxon>Bacteria</taxon>
        <taxon>Bacillati</taxon>
        <taxon>Actinomycetota</taxon>
        <taxon>Actinomycetes</taxon>
        <taxon>Mycobacteriales</taxon>
        <taxon>Nocardiaceae</taxon>
        <taxon>Nocardia</taxon>
    </lineage>
</organism>
<evidence type="ECO:0000256" key="3">
    <source>
        <dbReference type="ARBA" id="ARBA00023163"/>
    </source>
</evidence>
<keyword evidence="2 5" id="KW-0238">DNA-binding</keyword>
<evidence type="ECO:0000313" key="5">
    <source>
        <dbReference type="EMBL" id="PKV78082.1"/>
    </source>
</evidence>
<evidence type="ECO:0000259" key="4">
    <source>
        <dbReference type="PROSITE" id="PS50995"/>
    </source>
</evidence>
<dbReference type="GO" id="GO:0003700">
    <property type="term" value="F:DNA-binding transcription factor activity"/>
    <property type="evidence" value="ECO:0007669"/>
    <property type="project" value="InterPro"/>
</dbReference>
<dbReference type="RefSeq" id="WP_101464602.1">
    <property type="nucleotide sequence ID" value="NZ_JBEZZV010000006.1"/>
</dbReference>
<dbReference type="InterPro" id="IPR036388">
    <property type="entry name" value="WH-like_DNA-bd_sf"/>
</dbReference>
<proteinExistence type="predicted"/>
<comment type="caution">
    <text evidence="5">The sequence shown here is derived from an EMBL/GenBank/DDBJ whole genome shotgun (WGS) entry which is preliminary data.</text>
</comment>
<dbReference type="EMBL" id="PJMW01000002">
    <property type="protein sequence ID" value="PKV78082.1"/>
    <property type="molecule type" value="Genomic_DNA"/>
</dbReference>
<dbReference type="AlphaFoldDB" id="A0A2N3V8X4"/>
<keyword evidence="1" id="KW-0805">Transcription regulation</keyword>
<gene>
    <name evidence="5" type="ORF">ATK86_2443</name>
</gene>
<accession>A0A2N3V8X4</accession>
<dbReference type="PROSITE" id="PS50995">
    <property type="entry name" value="HTH_MARR_2"/>
    <property type="match status" value="1"/>
</dbReference>
<dbReference type="OrthoDB" id="4629660at2"/>
<dbReference type="SMART" id="SM00347">
    <property type="entry name" value="HTH_MARR"/>
    <property type="match status" value="1"/>
</dbReference>
<evidence type="ECO:0000313" key="6">
    <source>
        <dbReference type="Proteomes" id="UP000233766"/>
    </source>
</evidence>
<keyword evidence="6" id="KW-1185">Reference proteome</keyword>
<dbReference type="PANTHER" id="PTHR33164">
    <property type="entry name" value="TRANSCRIPTIONAL REGULATOR, MARR FAMILY"/>
    <property type="match status" value="1"/>
</dbReference>
<dbReference type="InterPro" id="IPR036390">
    <property type="entry name" value="WH_DNA-bd_sf"/>
</dbReference>
<dbReference type="Gene3D" id="1.10.10.10">
    <property type="entry name" value="Winged helix-like DNA-binding domain superfamily/Winged helix DNA-binding domain"/>
    <property type="match status" value="1"/>
</dbReference>
<reference evidence="5 6" key="1">
    <citation type="submission" date="2017-12" db="EMBL/GenBank/DDBJ databases">
        <title>Sequencing the genomes of 1000 Actinobacteria strains.</title>
        <authorList>
            <person name="Klenk H.-P."/>
        </authorList>
    </citation>
    <scope>NUCLEOTIDE SEQUENCE [LARGE SCALE GENOMIC DNA]</scope>
    <source>
        <strain evidence="5 6">DSM 44489</strain>
    </source>
</reference>
<protein>
    <submittedName>
        <fullName evidence="5">DNA-binding MarR family transcriptional regulator</fullName>
    </submittedName>
</protein>
<dbReference type="GO" id="GO:0003677">
    <property type="term" value="F:DNA binding"/>
    <property type="evidence" value="ECO:0007669"/>
    <property type="project" value="UniProtKB-KW"/>
</dbReference>
<keyword evidence="3" id="KW-0804">Transcription</keyword>
<dbReference type="Pfam" id="PF01047">
    <property type="entry name" value="MarR"/>
    <property type="match status" value="1"/>
</dbReference>